<organism evidence="1 2">
    <name type="scientific">Oedothorax gibbosus</name>
    <dbReference type="NCBI Taxonomy" id="931172"/>
    <lineage>
        <taxon>Eukaryota</taxon>
        <taxon>Metazoa</taxon>
        <taxon>Ecdysozoa</taxon>
        <taxon>Arthropoda</taxon>
        <taxon>Chelicerata</taxon>
        <taxon>Arachnida</taxon>
        <taxon>Araneae</taxon>
        <taxon>Araneomorphae</taxon>
        <taxon>Entelegynae</taxon>
        <taxon>Araneoidea</taxon>
        <taxon>Linyphiidae</taxon>
        <taxon>Erigoninae</taxon>
        <taxon>Oedothorax</taxon>
    </lineage>
</organism>
<evidence type="ECO:0000313" key="2">
    <source>
        <dbReference type="Proteomes" id="UP000827092"/>
    </source>
</evidence>
<dbReference type="AlphaFoldDB" id="A0AAV6UGI3"/>
<gene>
    <name evidence="1" type="ORF">JTE90_012911</name>
</gene>
<comment type="caution">
    <text evidence="1">The sequence shown here is derived from an EMBL/GenBank/DDBJ whole genome shotgun (WGS) entry which is preliminary data.</text>
</comment>
<dbReference type="EMBL" id="JAFNEN010000453">
    <property type="protein sequence ID" value="KAG8182675.1"/>
    <property type="molecule type" value="Genomic_DNA"/>
</dbReference>
<accession>A0AAV6UGI3</accession>
<dbReference type="Proteomes" id="UP000827092">
    <property type="component" value="Unassembled WGS sequence"/>
</dbReference>
<proteinExistence type="predicted"/>
<evidence type="ECO:0000313" key="1">
    <source>
        <dbReference type="EMBL" id="KAG8182675.1"/>
    </source>
</evidence>
<name>A0AAV6UGI3_9ARAC</name>
<keyword evidence="2" id="KW-1185">Reference proteome</keyword>
<protein>
    <submittedName>
        <fullName evidence="1">Uncharacterized protein</fullName>
    </submittedName>
</protein>
<reference evidence="1 2" key="1">
    <citation type="journal article" date="2022" name="Nat. Ecol. Evol.">
        <title>A masculinizing supergene underlies an exaggerated male reproductive morph in a spider.</title>
        <authorList>
            <person name="Hendrickx F."/>
            <person name="De Corte Z."/>
            <person name="Sonet G."/>
            <person name="Van Belleghem S.M."/>
            <person name="Kostlbacher S."/>
            <person name="Vangestel C."/>
        </authorList>
    </citation>
    <scope>NUCLEOTIDE SEQUENCE [LARGE SCALE GENOMIC DNA]</scope>
    <source>
        <strain evidence="1">W744_W776</strain>
    </source>
</reference>
<sequence length="93" mass="10664">MPIPVTCTYGYVESITPLPVTSHPPRPFRLRHIRHVPSGYFTVPTPLPVTSQPLLVEELAPRSSTDAEMSFLRSRITLSYHGRFFDNIRKERT</sequence>